<evidence type="ECO:0008006" key="4">
    <source>
        <dbReference type="Google" id="ProtNLM"/>
    </source>
</evidence>
<evidence type="ECO:0000313" key="3">
    <source>
        <dbReference type="Proteomes" id="UP000326611"/>
    </source>
</evidence>
<accession>A0A5E7UTJ5</accession>
<dbReference type="NCBIfam" id="TIGR03696">
    <property type="entry name" value="Rhs_assc_core"/>
    <property type="match status" value="1"/>
</dbReference>
<sequence length="311" mass="32743">MPNSRANQRAKQPSSAQQRLSRTVLLAPDFQQSILAELDGSRLDPFAYSPYGLQSGPRQAMTHPGFNGQLKERSTGWYHLGQGHRVYNPMLMRFHSPDRLSPFGKGGLNAYAYCSGCPVGRVDPSGRFWVALVGSVVAFANNFSFAAAAVNRSAAAIVAGTPQATLTRVGNTLSFWASTLGIPARAAGLPAAVVAPMPVALPLGSNLATVGTQVASTAGAVLQGIAPAQTWMKAAAEAGQSRGRVLWEATKEASGWNLLRGQAPGQVPGRAAPEMPLEDIVVESRLSTSSVGAALPDQAREIRNGQETTRL</sequence>
<organism evidence="2 3">
    <name type="scientific">Pseudomonas fluorescens</name>
    <dbReference type="NCBI Taxonomy" id="294"/>
    <lineage>
        <taxon>Bacteria</taxon>
        <taxon>Pseudomonadati</taxon>
        <taxon>Pseudomonadota</taxon>
        <taxon>Gammaproteobacteria</taxon>
        <taxon>Pseudomonadales</taxon>
        <taxon>Pseudomonadaceae</taxon>
        <taxon>Pseudomonas</taxon>
    </lineage>
</organism>
<evidence type="ECO:0000256" key="1">
    <source>
        <dbReference type="SAM" id="MobiDB-lite"/>
    </source>
</evidence>
<dbReference type="EMBL" id="CABVIY010000010">
    <property type="protein sequence ID" value="VVQ14907.1"/>
    <property type="molecule type" value="Genomic_DNA"/>
</dbReference>
<dbReference type="Gene3D" id="2.180.10.10">
    <property type="entry name" value="RHS repeat-associated core"/>
    <property type="match status" value="1"/>
</dbReference>
<dbReference type="SUPFAM" id="SSF56399">
    <property type="entry name" value="ADP-ribosylation"/>
    <property type="match status" value="1"/>
</dbReference>
<gene>
    <name evidence="2" type="ORF">PS918_05790</name>
</gene>
<dbReference type="InterPro" id="IPR022385">
    <property type="entry name" value="Rhs_assc_core"/>
</dbReference>
<dbReference type="Proteomes" id="UP000326611">
    <property type="component" value="Unassembled WGS sequence"/>
</dbReference>
<reference evidence="2 3" key="1">
    <citation type="submission" date="2019-09" db="EMBL/GenBank/DDBJ databases">
        <authorList>
            <person name="Chandra G."/>
            <person name="Truman W A."/>
        </authorList>
    </citation>
    <scope>NUCLEOTIDE SEQUENCE [LARGE SCALE GENOMIC DNA]</scope>
    <source>
        <strain evidence="2">PS918</strain>
    </source>
</reference>
<proteinExistence type="predicted"/>
<protein>
    <recommendedName>
        <fullName evidence="4">RHS repeat-associated core domain-containing protein</fullName>
    </recommendedName>
</protein>
<name>A0A5E7UTJ5_PSEFL</name>
<dbReference type="AlphaFoldDB" id="A0A5E7UTJ5"/>
<dbReference type="RefSeq" id="WP_224790532.1">
    <property type="nucleotide sequence ID" value="NZ_CABVIY010000010.1"/>
</dbReference>
<evidence type="ECO:0000313" key="2">
    <source>
        <dbReference type="EMBL" id="VVQ14907.1"/>
    </source>
</evidence>
<feature type="region of interest" description="Disordered" evidence="1">
    <location>
        <begin position="1"/>
        <end position="20"/>
    </location>
</feature>